<dbReference type="SUPFAM" id="SSF159234">
    <property type="entry name" value="FomD-like"/>
    <property type="match status" value="1"/>
</dbReference>
<reference evidence="4 5" key="1">
    <citation type="submission" date="2019-01" db="EMBL/GenBank/DDBJ databases">
        <title>Novel species of Nocardioides.</title>
        <authorList>
            <person name="Liu Q."/>
            <person name="Xin Y.-H."/>
        </authorList>
    </citation>
    <scope>NUCLEOTIDE SEQUENCE [LARGE SCALE GENOMIC DNA]</scope>
    <source>
        <strain evidence="4 5">CGMCC 4.6875</strain>
    </source>
</reference>
<sequence>MTDTSGDDDTAISDSGGTMTRLVGPATPRPVDLDLLEAQRSVGADDGWRTDGTPPFLDHGDVLLWRYGPRLEPVRVVRDDERGLVVWLAEHTEVVTWVPVDGRLPREIPLAERFLAEGTTAVSRWQGGGILRIAPTGRPWSVWLFWEDDGSFAGHYVNLELAHRRNGAETATRDLVLDLWRDPDGELWLKDADELEVAVSCGRYTRELADEVRAAAEWARADLVEAADWPLDEEWQAWRPPADWTVPPLPDTEDVHSARATTLPT</sequence>
<dbReference type="OrthoDB" id="3815685at2"/>
<dbReference type="InterPro" id="IPR050212">
    <property type="entry name" value="Ntdp-like"/>
</dbReference>
<dbReference type="InterPro" id="IPR035930">
    <property type="entry name" value="FomD-like_sf"/>
</dbReference>
<accession>A0A4Q2SDI0</accession>
<comment type="caution">
    <text evidence="4">The sequence shown here is derived from an EMBL/GenBank/DDBJ whole genome shotgun (WGS) entry which is preliminary data.</text>
</comment>
<feature type="region of interest" description="Disordered" evidence="2">
    <location>
        <begin position="1"/>
        <end position="30"/>
    </location>
</feature>
<dbReference type="Proteomes" id="UP000293291">
    <property type="component" value="Unassembled WGS sequence"/>
</dbReference>
<dbReference type="PANTHER" id="PTHR39159">
    <property type="match status" value="1"/>
</dbReference>
<protein>
    <submittedName>
        <fullName evidence="4">DUF402 domain-containing protein</fullName>
    </submittedName>
</protein>
<organism evidence="4 5">
    <name type="scientific">Nocardioides ganghwensis</name>
    <dbReference type="NCBI Taxonomy" id="252230"/>
    <lineage>
        <taxon>Bacteria</taxon>
        <taxon>Bacillati</taxon>
        <taxon>Actinomycetota</taxon>
        <taxon>Actinomycetes</taxon>
        <taxon>Propionibacteriales</taxon>
        <taxon>Nocardioidaceae</taxon>
        <taxon>Nocardioides</taxon>
    </lineage>
</organism>
<evidence type="ECO:0000256" key="2">
    <source>
        <dbReference type="SAM" id="MobiDB-lite"/>
    </source>
</evidence>
<feature type="domain" description="DUF402" evidence="3">
    <location>
        <begin position="102"/>
        <end position="221"/>
    </location>
</feature>
<feature type="compositionally biased region" description="Acidic residues" evidence="2">
    <location>
        <begin position="1"/>
        <end position="11"/>
    </location>
</feature>
<keyword evidence="1" id="KW-0378">Hydrolase</keyword>
<evidence type="ECO:0000256" key="1">
    <source>
        <dbReference type="ARBA" id="ARBA00022801"/>
    </source>
</evidence>
<proteinExistence type="predicted"/>
<dbReference type="GO" id="GO:0016787">
    <property type="term" value="F:hydrolase activity"/>
    <property type="evidence" value="ECO:0007669"/>
    <property type="project" value="UniProtKB-KW"/>
</dbReference>
<dbReference type="RefSeq" id="WP_129454541.1">
    <property type="nucleotide sequence ID" value="NZ_JACXYX010000010.1"/>
</dbReference>
<dbReference type="Pfam" id="PF04167">
    <property type="entry name" value="DUF402"/>
    <property type="match status" value="1"/>
</dbReference>
<feature type="region of interest" description="Disordered" evidence="2">
    <location>
        <begin position="243"/>
        <end position="265"/>
    </location>
</feature>
<name>A0A4Q2SDI0_9ACTN</name>
<dbReference type="InterPro" id="IPR007295">
    <property type="entry name" value="DUF402"/>
</dbReference>
<dbReference type="PANTHER" id="PTHR39159:SF1">
    <property type="entry name" value="UPF0374 PROTEIN YGAC"/>
    <property type="match status" value="1"/>
</dbReference>
<dbReference type="Gene3D" id="2.40.380.10">
    <property type="entry name" value="FomD-like"/>
    <property type="match status" value="1"/>
</dbReference>
<dbReference type="AlphaFoldDB" id="A0A4Q2SDI0"/>
<dbReference type="EMBL" id="SDWU01000007">
    <property type="protein sequence ID" value="RYC03063.1"/>
    <property type="molecule type" value="Genomic_DNA"/>
</dbReference>
<evidence type="ECO:0000259" key="3">
    <source>
        <dbReference type="Pfam" id="PF04167"/>
    </source>
</evidence>
<keyword evidence="5" id="KW-1185">Reference proteome</keyword>
<evidence type="ECO:0000313" key="4">
    <source>
        <dbReference type="EMBL" id="RYC03063.1"/>
    </source>
</evidence>
<gene>
    <name evidence="4" type="ORF">EUA07_07950</name>
</gene>
<evidence type="ECO:0000313" key="5">
    <source>
        <dbReference type="Proteomes" id="UP000293291"/>
    </source>
</evidence>